<dbReference type="Proteomes" id="UP000290407">
    <property type="component" value="Unassembled WGS sequence"/>
</dbReference>
<sequence>MIVKTKKYALDQKTYINIALRQWLKENWKWAFVPLGLILLNVVLNITGAYPNYWIYIVIVLLTILYVLFWAVQITGIAQMEQSKALFQKYVYEIDSRQILMRINAKEGGLLKWNQIDSVIKDKDAYILFLDNTEAMKNVKATWIARVVTKGLSKAQFLYLPFSIFNSDNDLRFTDALLRRKGLLPDSPALPAETTK</sequence>
<evidence type="ECO:0000256" key="1">
    <source>
        <dbReference type="SAM" id="Phobius"/>
    </source>
</evidence>
<dbReference type="RefSeq" id="WP_077923498.1">
    <property type="nucleotide sequence ID" value="NZ_SBLB01000001.1"/>
</dbReference>
<keyword evidence="1" id="KW-0472">Membrane</keyword>
<reference evidence="2 3" key="1">
    <citation type="submission" date="2019-01" db="EMBL/GenBank/DDBJ databases">
        <title>Spirosoma flava sp. nov., a propanil-degrading bacterium isolated from herbicide-contaminated soil.</title>
        <authorList>
            <person name="Zhang L."/>
            <person name="Jiang J.-D."/>
        </authorList>
    </citation>
    <scope>NUCLEOTIDE SEQUENCE [LARGE SCALE GENOMIC DNA]</scope>
    <source>
        <strain evidence="2 3">TY50</strain>
    </source>
</reference>
<evidence type="ECO:0000313" key="3">
    <source>
        <dbReference type="Proteomes" id="UP000290407"/>
    </source>
</evidence>
<dbReference type="EMBL" id="SBLB01000001">
    <property type="protein sequence ID" value="RYC72133.1"/>
    <property type="molecule type" value="Genomic_DNA"/>
</dbReference>
<comment type="caution">
    <text evidence="2">The sequence shown here is derived from an EMBL/GenBank/DDBJ whole genome shotgun (WGS) entry which is preliminary data.</text>
</comment>
<dbReference type="AlphaFoldDB" id="A0A4Q2UQT7"/>
<accession>A0A4Q2UQT7</accession>
<feature type="transmembrane region" description="Helical" evidence="1">
    <location>
        <begin position="30"/>
        <end position="47"/>
    </location>
</feature>
<keyword evidence="1" id="KW-0812">Transmembrane</keyword>
<keyword evidence="1" id="KW-1133">Transmembrane helix</keyword>
<keyword evidence="3" id="KW-1185">Reference proteome</keyword>
<name>A0A4Q2UQT7_9BACT</name>
<proteinExistence type="predicted"/>
<feature type="transmembrane region" description="Helical" evidence="1">
    <location>
        <begin position="53"/>
        <end position="72"/>
    </location>
</feature>
<gene>
    <name evidence="2" type="ORF">EQG79_08465</name>
</gene>
<protein>
    <submittedName>
        <fullName evidence="2">YcxB family protein</fullName>
    </submittedName>
</protein>
<evidence type="ECO:0000313" key="2">
    <source>
        <dbReference type="EMBL" id="RYC72133.1"/>
    </source>
</evidence>
<organism evidence="2 3">
    <name type="scientific">Spirosoma sordidisoli</name>
    <dbReference type="NCBI Taxonomy" id="2502893"/>
    <lineage>
        <taxon>Bacteria</taxon>
        <taxon>Pseudomonadati</taxon>
        <taxon>Bacteroidota</taxon>
        <taxon>Cytophagia</taxon>
        <taxon>Cytophagales</taxon>
        <taxon>Cytophagaceae</taxon>
        <taxon>Spirosoma</taxon>
    </lineage>
</organism>